<proteinExistence type="predicted"/>
<dbReference type="PANTHER" id="PTHR38460">
    <property type="entry name" value="TAUTOMERASE YOLI-RELATED"/>
    <property type="match status" value="1"/>
</dbReference>
<comment type="caution">
    <text evidence="1">The sequence shown here is derived from an EMBL/GenBank/DDBJ whole genome shotgun (WGS) entry which is preliminary data.</text>
</comment>
<reference evidence="1 2" key="1">
    <citation type="submission" date="2020-08" db="EMBL/GenBank/DDBJ databases">
        <title>Genomic Encyclopedia of Type Strains, Phase IV (KMG-IV): sequencing the most valuable type-strain genomes for metagenomic binning, comparative biology and taxonomic classification.</title>
        <authorList>
            <person name="Goeker M."/>
        </authorList>
    </citation>
    <scope>NUCLEOTIDE SEQUENCE [LARGE SCALE GENOMIC DNA]</scope>
    <source>
        <strain evidence="1 2">DSM 17498</strain>
    </source>
</reference>
<dbReference type="AlphaFoldDB" id="A0A840N451"/>
<dbReference type="RefSeq" id="WP_184090432.1">
    <property type="nucleotide sequence ID" value="NZ_JACHIJ010000011.1"/>
</dbReference>
<dbReference type="PANTHER" id="PTHR38460:SF1">
    <property type="entry name" value="TAUTOMERASE YOLI-RELATED"/>
    <property type="match status" value="1"/>
</dbReference>
<dbReference type="EMBL" id="JACHIJ010000011">
    <property type="protein sequence ID" value="MBB5055135.1"/>
    <property type="molecule type" value="Genomic_DNA"/>
</dbReference>
<dbReference type="Gene3D" id="3.30.429.10">
    <property type="entry name" value="Macrophage Migration Inhibitory Factor"/>
    <property type="match status" value="1"/>
</dbReference>
<dbReference type="InterPro" id="IPR014347">
    <property type="entry name" value="Tautomerase/MIF_sf"/>
</dbReference>
<protein>
    <submittedName>
        <fullName evidence="1">4-oxalocrotonate tautomerase family enzyme</fullName>
    </submittedName>
</protein>
<accession>A0A840N451</accession>
<sequence length="138" mass="15397">MTRYVAGGDGLMPLVKLNIRRGRPAELRRKILSAVQSALVETMSVPDADKFQLVNQYDEEDFVHTAAYLDMNYSRDLVMIEIIFIEGRSDEIKKSLIAAISKKIVAATGMNSDDVFLMIQEVNRTNVSFGRGVAQRAA</sequence>
<dbReference type="Proteomes" id="UP000521227">
    <property type="component" value="Unassembled WGS sequence"/>
</dbReference>
<dbReference type="Pfam" id="PF14552">
    <property type="entry name" value="Tautomerase_2"/>
    <property type="match status" value="1"/>
</dbReference>
<evidence type="ECO:0000313" key="1">
    <source>
        <dbReference type="EMBL" id="MBB5055135.1"/>
    </source>
</evidence>
<dbReference type="SUPFAM" id="SSF55331">
    <property type="entry name" value="Tautomerase/MIF"/>
    <property type="match status" value="1"/>
</dbReference>
<organism evidence="1 2">
    <name type="scientific">Afipia massiliensis</name>
    <dbReference type="NCBI Taxonomy" id="211460"/>
    <lineage>
        <taxon>Bacteria</taxon>
        <taxon>Pseudomonadati</taxon>
        <taxon>Pseudomonadota</taxon>
        <taxon>Alphaproteobacteria</taxon>
        <taxon>Hyphomicrobiales</taxon>
        <taxon>Nitrobacteraceae</taxon>
        <taxon>Afipia</taxon>
    </lineage>
</organism>
<name>A0A840N451_9BRAD</name>
<gene>
    <name evidence="1" type="ORF">HNQ36_005146</name>
</gene>
<dbReference type="InterPro" id="IPR037479">
    <property type="entry name" value="Tauto_MSAD"/>
</dbReference>
<evidence type="ECO:0000313" key="2">
    <source>
        <dbReference type="Proteomes" id="UP000521227"/>
    </source>
</evidence>